<evidence type="ECO:0000313" key="1">
    <source>
        <dbReference type="EMBL" id="CAG7721834.1"/>
    </source>
</evidence>
<feature type="non-terminal residue" evidence="1">
    <location>
        <position position="47"/>
    </location>
</feature>
<accession>A0A8J2P2R7</accession>
<organism evidence="1 2">
    <name type="scientific">Allacma fusca</name>
    <dbReference type="NCBI Taxonomy" id="39272"/>
    <lineage>
        <taxon>Eukaryota</taxon>
        <taxon>Metazoa</taxon>
        <taxon>Ecdysozoa</taxon>
        <taxon>Arthropoda</taxon>
        <taxon>Hexapoda</taxon>
        <taxon>Collembola</taxon>
        <taxon>Symphypleona</taxon>
        <taxon>Sminthuridae</taxon>
        <taxon>Allacma</taxon>
    </lineage>
</organism>
<gene>
    <name evidence="1" type="ORF">AFUS01_LOCUS11022</name>
</gene>
<dbReference type="EMBL" id="CAJVCH010083273">
    <property type="protein sequence ID" value="CAG7721834.1"/>
    <property type="molecule type" value="Genomic_DNA"/>
</dbReference>
<reference evidence="1" key="1">
    <citation type="submission" date="2021-06" db="EMBL/GenBank/DDBJ databases">
        <authorList>
            <person name="Hodson N. C."/>
            <person name="Mongue J. A."/>
            <person name="Jaron S. K."/>
        </authorList>
    </citation>
    <scope>NUCLEOTIDE SEQUENCE</scope>
</reference>
<evidence type="ECO:0000313" key="2">
    <source>
        <dbReference type="Proteomes" id="UP000708208"/>
    </source>
</evidence>
<name>A0A8J2P2R7_9HEXA</name>
<proteinExistence type="predicted"/>
<feature type="non-terminal residue" evidence="1">
    <location>
        <position position="1"/>
    </location>
</feature>
<protein>
    <submittedName>
        <fullName evidence="1">Uncharacterized protein</fullName>
    </submittedName>
</protein>
<sequence>AYVPQTCEWVHCSGDPIPALAIAEENSNKIYIYDGQGSSEPIKILER</sequence>
<comment type="caution">
    <text evidence="1">The sequence shown here is derived from an EMBL/GenBank/DDBJ whole genome shotgun (WGS) entry which is preliminary data.</text>
</comment>
<dbReference type="AlphaFoldDB" id="A0A8J2P2R7"/>
<dbReference type="OrthoDB" id="10264753at2759"/>
<keyword evidence="2" id="KW-1185">Reference proteome</keyword>
<dbReference type="Proteomes" id="UP000708208">
    <property type="component" value="Unassembled WGS sequence"/>
</dbReference>